<evidence type="ECO:0000313" key="15">
    <source>
        <dbReference type="EMBL" id="MDQ0314050.1"/>
    </source>
</evidence>
<evidence type="ECO:0000256" key="2">
    <source>
        <dbReference type="ARBA" id="ARBA00005001"/>
    </source>
</evidence>
<dbReference type="EMBL" id="JAUSUL010000001">
    <property type="protein sequence ID" value="MDQ0314050.1"/>
    <property type="molecule type" value="Genomic_DNA"/>
</dbReference>
<evidence type="ECO:0000256" key="6">
    <source>
        <dbReference type="ARBA" id="ARBA00022519"/>
    </source>
</evidence>
<dbReference type="GO" id="GO:0016758">
    <property type="term" value="F:hexosyltransferase activity"/>
    <property type="evidence" value="ECO:0007669"/>
    <property type="project" value="TreeGrafter"/>
</dbReference>
<feature type="transmembrane region" description="Helical" evidence="13">
    <location>
        <begin position="517"/>
        <end position="536"/>
    </location>
</feature>
<dbReference type="NCBIfam" id="NF003962">
    <property type="entry name" value="PRK05454.2-5"/>
    <property type="match status" value="1"/>
</dbReference>
<keyword evidence="5" id="KW-1003">Cell membrane</keyword>
<evidence type="ECO:0000256" key="9">
    <source>
        <dbReference type="ARBA" id="ARBA00022692"/>
    </source>
</evidence>
<evidence type="ECO:0000313" key="16">
    <source>
        <dbReference type="Proteomes" id="UP001229244"/>
    </source>
</evidence>
<dbReference type="NCBIfam" id="NF003958">
    <property type="entry name" value="PRK05454.2-1"/>
    <property type="match status" value="1"/>
</dbReference>
<evidence type="ECO:0000256" key="8">
    <source>
        <dbReference type="ARBA" id="ARBA00022679"/>
    </source>
</evidence>
<feature type="domain" description="Glycosyltransferase 2-like" evidence="14">
    <location>
        <begin position="178"/>
        <end position="412"/>
    </location>
</feature>
<evidence type="ECO:0000256" key="3">
    <source>
        <dbReference type="ARBA" id="ARBA00009337"/>
    </source>
</evidence>
<keyword evidence="6" id="KW-0997">Cell inner membrane</keyword>
<reference evidence="15" key="1">
    <citation type="submission" date="2023-07" db="EMBL/GenBank/DDBJ databases">
        <title>Genomic Encyclopedia of Type Strains, Phase IV (KMG-IV): sequencing the most valuable type-strain genomes for metagenomic binning, comparative biology and taxonomic classification.</title>
        <authorList>
            <person name="Goeker M."/>
        </authorList>
    </citation>
    <scope>NUCLEOTIDE SEQUENCE</scope>
    <source>
        <strain evidence="15">DSM 21202</strain>
    </source>
</reference>
<proteinExistence type="inferred from homology"/>
<protein>
    <recommendedName>
        <fullName evidence="4">Glucans biosynthesis glucosyltransferase H</fullName>
    </recommendedName>
</protein>
<dbReference type="SUPFAM" id="SSF53448">
    <property type="entry name" value="Nucleotide-diphospho-sugar transferases"/>
    <property type="match status" value="1"/>
</dbReference>
<keyword evidence="9 13" id="KW-0812">Transmembrane</keyword>
<dbReference type="InterPro" id="IPR050321">
    <property type="entry name" value="Glycosyltr_2/OpgH_subfam"/>
</dbReference>
<feature type="transmembrane region" description="Helical" evidence="13">
    <location>
        <begin position="363"/>
        <end position="383"/>
    </location>
</feature>
<evidence type="ECO:0000256" key="1">
    <source>
        <dbReference type="ARBA" id="ARBA00004429"/>
    </source>
</evidence>
<keyword evidence="7 15" id="KW-0328">Glycosyltransferase</keyword>
<dbReference type="GO" id="GO:0005886">
    <property type="term" value="C:plasma membrane"/>
    <property type="evidence" value="ECO:0007669"/>
    <property type="project" value="UniProtKB-SubCell"/>
</dbReference>
<dbReference type="PANTHER" id="PTHR43867">
    <property type="entry name" value="CELLULOSE SYNTHASE CATALYTIC SUBUNIT A [UDP-FORMING]"/>
    <property type="match status" value="1"/>
</dbReference>
<keyword evidence="16" id="KW-1185">Reference proteome</keyword>
<gene>
    <name evidence="15" type="ORF">J2S73_000487</name>
</gene>
<keyword evidence="11 13" id="KW-0472">Membrane</keyword>
<evidence type="ECO:0000256" key="7">
    <source>
        <dbReference type="ARBA" id="ARBA00022676"/>
    </source>
</evidence>
<sequence length="599" mass="65096">MVYYYRLLTLAASLLLTFLAASLFFDYVASDDLEVLDLIRVALLAVTSFGIAWGASLAFSGLFAGAPKAPTLPGLPTKRTAVLVPIYNEDPFATFSRISAMDESLVTTGAEDVFDFVVLSDTRNDDIAAEEEAYFLRLVEERRGKGRMFYRRRPVNHGRKAGNIADFVRRSGAAYDFLLVLDADSLVEGETMVELARRMEAAPDVGLIQTLPKVINAKSLFGRSMQFASWFFAPAFSRGLAAVQGGTGAFWGHNAIIRTEAFAACCGLPRLSGKPPFGGDILSHDYVEAVLLSRGGWKLRLDTDLEGSYEEAPDDLMAFAKRDRRWCQGNLQHIRLLIAPGLPLWSRYFLLQGIMAYLASPLWLAFLVTSIMAPFFATGPVYFPEQGMLFPRFPHVDTSKALMLLATVAALLILPRLLILARASGQASDRGFSGTASVAWSTIVEVLWSSVMAPIMLLFQSRAVLQIVTGADGGWPVSARDEGVSLGEAWSGSWWMSAIGILTLTVAGVATPELLPWLLPVGVPMVLAPLVIYASATPRSGLSAARVGLFATPAELTVPRVVDRHRSVISRWGGRPPEDAEIPDAETTAIPTSEVEPGR</sequence>
<dbReference type="Gene3D" id="3.90.550.10">
    <property type="entry name" value="Spore Coat Polysaccharide Biosynthesis Protein SpsA, Chain A"/>
    <property type="match status" value="1"/>
</dbReference>
<evidence type="ECO:0000256" key="13">
    <source>
        <dbReference type="SAM" id="Phobius"/>
    </source>
</evidence>
<comment type="caution">
    <text evidence="15">The sequence shown here is derived from an EMBL/GenBank/DDBJ whole genome shotgun (WGS) entry which is preliminary data.</text>
</comment>
<dbReference type="Pfam" id="PF13632">
    <property type="entry name" value="Glyco_trans_2_3"/>
    <property type="match status" value="1"/>
</dbReference>
<evidence type="ECO:0000256" key="10">
    <source>
        <dbReference type="ARBA" id="ARBA00022989"/>
    </source>
</evidence>
<dbReference type="InterPro" id="IPR029044">
    <property type="entry name" value="Nucleotide-diphossugar_trans"/>
</dbReference>
<dbReference type="AlphaFoldDB" id="A0AAE3VLP4"/>
<evidence type="ECO:0000256" key="4">
    <source>
        <dbReference type="ARBA" id="ARBA00020585"/>
    </source>
</evidence>
<name>A0AAE3VLP4_9HYPH</name>
<feature type="region of interest" description="Disordered" evidence="12">
    <location>
        <begin position="572"/>
        <end position="599"/>
    </location>
</feature>
<comment type="similarity">
    <text evidence="3">Belongs to the glycosyltransferase 2 family. OpgH subfamily.</text>
</comment>
<comment type="pathway">
    <text evidence="2">Glycan metabolism; osmoregulated periplasmic glucan (OPG) biosynthesis.</text>
</comment>
<evidence type="ECO:0000259" key="14">
    <source>
        <dbReference type="Pfam" id="PF13632"/>
    </source>
</evidence>
<evidence type="ECO:0000256" key="11">
    <source>
        <dbReference type="ARBA" id="ARBA00023136"/>
    </source>
</evidence>
<accession>A0AAE3VLP4</accession>
<dbReference type="NCBIfam" id="NF003959">
    <property type="entry name" value="PRK05454.2-2"/>
    <property type="match status" value="1"/>
</dbReference>
<dbReference type="CDD" id="cd04191">
    <property type="entry name" value="Glucan_BSP_MdoH"/>
    <property type="match status" value="1"/>
</dbReference>
<dbReference type="InterPro" id="IPR001173">
    <property type="entry name" value="Glyco_trans_2-like"/>
</dbReference>
<keyword evidence="10 13" id="KW-1133">Transmembrane helix</keyword>
<dbReference type="Proteomes" id="UP001229244">
    <property type="component" value="Unassembled WGS sequence"/>
</dbReference>
<comment type="subcellular location">
    <subcellularLocation>
        <location evidence="1">Cell inner membrane</location>
        <topology evidence="1">Multi-pass membrane protein</topology>
    </subcellularLocation>
</comment>
<evidence type="ECO:0000256" key="5">
    <source>
        <dbReference type="ARBA" id="ARBA00022475"/>
    </source>
</evidence>
<dbReference type="PANTHER" id="PTHR43867:SF5">
    <property type="entry name" value="GLUCANS BIOSYNTHESIS GLUCOSYLTRANSFERASE H"/>
    <property type="match status" value="1"/>
</dbReference>
<organism evidence="15 16">
    <name type="scientific">Amorphus orientalis</name>
    <dbReference type="NCBI Taxonomy" id="649198"/>
    <lineage>
        <taxon>Bacteria</taxon>
        <taxon>Pseudomonadati</taxon>
        <taxon>Pseudomonadota</taxon>
        <taxon>Alphaproteobacteria</taxon>
        <taxon>Hyphomicrobiales</taxon>
        <taxon>Amorphaceae</taxon>
        <taxon>Amorphus</taxon>
    </lineage>
</organism>
<keyword evidence="8 15" id="KW-0808">Transferase</keyword>
<feature type="transmembrane region" description="Helical" evidence="13">
    <location>
        <begin position="40"/>
        <end position="64"/>
    </location>
</feature>
<feature type="transmembrane region" description="Helical" evidence="13">
    <location>
        <begin position="404"/>
        <end position="425"/>
    </location>
</feature>
<feature type="transmembrane region" description="Helical" evidence="13">
    <location>
        <begin position="494"/>
        <end position="511"/>
    </location>
</feature>
<evidence type="ECO:0000256" key="12">
    <source>
        <dbReference type="SAM" id="MobiDB-lite"/>
    </source>
</evidence>
<dbReference type="RefSeq" id="WP_306883835.1">
    <property type="nucleotide sequence ID" value="NZ_JAUSUL010000001.1"/>
</dbReference>